<name>A0A2V3J6A3_9FLOR</name>
<dbReference type="SUPFAM" id="SSF56672">
    <property type="entry name" value="DNA/RNA polymerases"/>
    <property type="match status" value="1"/>
</dbReference>
<sequence length="160" mass="17456">MAAVKVILHCDLDCFYAQVERERLGLPQNASIAVVQWSMALAVSYPARKYGISRGSSVDDIRKAAGDNVTIVPVETIGGGSAEPRSNQNHPDLVNLRFTGVQATEKVSLARYRNASSQVFAAMAEVLSGYDAKLERASIDEAYIDVTVEVDRRPSRTLQL</sequence>
<dbReference type="GO" id="GO:0005657">
    <property type="term" value="C:replication fork"/>
    <property type="evidence" value="ECO:0007669"/>
    <property type="project" value="TreeGrafter"/>
</dbReference>
<protein>
    <submittedName>
        <fullName evidence="8">N-acetyltransferase eso1</fullName>
    </submittedName>
</protein>
<dbReference type="STRING" id="448386.A0A2V3J6A3"/>
<evidence type="ECO:0000256" key="3">
    <source>
        <dbReference type="ARBA" id="ARBA00022723"/>
    </source>
</evidence>
<dbReference type="Gene3D" id="3.40.1170.60">
    <property type="match status" value="1"/>
</dbReference>
<dbReference type="PROSITE" id="PS50173">
    <property type="entry name" value="UMUC"/>
    <property type="match status" value="1"/>
</dbReference>
<dbReference type="GO" id="GO:0035861">
    <property type="term" value="C:site of double-strand break"/>
    <property type="evidence" value="ECO:0007669"/>
    <property type="project" value="TreeGrafter"/>
</dbReference>
<keyword evidence="5" id="KW-0234">DNA repair</keyword>
<dbReference type="InterPro" id="IPR043502">
    <property type="entry name" value="DNA/RNA_pol_sf"/>
</dbReference>
<proteinExistence type="predicted"/>
<evidence type="ECO:0000256" key="4">
    <source>
        <dbReference type="ARBA" id="ARBA00022763"/>
    </source>
</evidence>
<keyword evidence="2 8" id="KW-0808">Transferase</keyword>
<evidence type="ECO:0000256" key="5">
    <source>
        <dbReference type="ARBA" id="ARBA00023204"/>
    </source>
</evidence>
<keyword evidence="3" id="KW-0479">Metal-binding</keyword>
<dbReference type="AlphaFoldDB" id="A0A2V3J6A3"/>
<comment type="caution">
    <text evidence="8">The sequence shown here is derived from an EMBL/GenBank/DDBJ whole genome shotgun (WGS) entry which is preliminary data.</text>
</comment>
<evidence type="ECO:0000256" key="2">
    <source>
        <dbReference type="ARBA" id="ARBA00022679"/>
    </source>
</evidence>
<reference evidence="8 9" key="1">
    <citation type="journal article" date="2018" name="Mol. Biol. Evol.">
        <title>Analysis of the draft genome of the red seaweed Gracilariopsis chorda provides insights into genome size evolution in Rhodophyta.</title>
        <authorList>
            <person name="Lee J."/>
            <person name="Yang E.C."/>
            <person name="Graf L."/>
            <person name="Yang J.H."/>
            <person name="Qiu H."/>
            <person name="Zel Zion U."/>
            <person name="Chan C.X."/>
            <person name="Stephens T.G."/>
            <person name="Weber A.P.M."/>
            <person name="Boo G.H."/>
            <person name="Boo S.M."/>
            <person name="Kim K.M."/>
            <person name="Shin Y."/>
            <person name="Jung M."/>
            <person name="Lee S.J."/>
            <person name="Yim H.S."/>
            <person name="Lee J.H."/>
            <person name="Bhattacharya D."/>
            <person name="Yoon H.S."/>
        </authorList>
    </citation>
    <scope>NUCLEOTIDE SEQUENCE [LARGE SCALE GENOMIC DNA]</scope>
    <source>
        <strain evidence="8 9">SKKU-2015</strain>
        <tissue evidence="8">Whole body</tissue>
    </source>
</reference>
<dbReference type="GO" id="GO:0042276">
    <property type="term" value="P:error-prone translesion synthesis"/>
    <property type="evidence" value="ECO:0007669"/>
    <property type="project" value="TreeGrafter"/>
</dbReference>
<keyword evidence="6" id="KW-0539">Nucleus</keyword>
<keyword evidence="9" id="KW-1185">Reference proteome</keyword>
<evidence type="ECO:0000313" key="8">
    <source>
        <dbReference type="EMBL" id="PXF49956.1"/>
    </source>
</evidence>
<gene>
    <name evidence="8" type="ORF">BWQ96_00116</name>
</gene>
<dbReference type="Proteomes" id="UP000247409">
    <property type="component" value="Unassembled WGS sequence"/>
</dbReference>
<accession>A0A2V3J6A3</accession>
<dbReference type="GO" id="GO:0006281">
    <property type="term" value="P:DNA repair"/>
    <property type="evidence" value="ECO:0007669"/>
    <property type="project" value="UniProtKB-KW"/>
</dbReference>
<organism evidence="8 9">
    <name type="scientific">Gracilariopsis chorda</name>
    <dbReference type="NCBI Taxonomy" id="448386"/>
    <lineage>
        <taxon>Eukaryota</taxon>
        <taxon>Rhodophyta</taxon>
        <taxon>Florideophyceae</taxon>
        <taxon>Rhodymeniophycidae</taxon>
        <taxon>Gracilariales</taxon>
        <taxon>Gracilariaceae</taxon>
        <taxon>Gracilariopsis</taxon>
    </lineage>
</organism>
<dbReference type="GO" id="GO:0046872">
    <property type="term" value="F:metal ion binding"/>
    <property type="evidence" value="ECO:0007669"/>
    <property type="project" value="UniProtKB-KW"/>
</dbReference>
<evidence type="ECO:0000256" key="1">
    <source>
        <dbReference type="ARBA" id="ARBA00004123"/>
    </source>
</evidence>
<dbReference type="Gene3D" id="3.30.70.270">
    <property type="match status" value="1"/>
</dbReference>
<feature type="domain" description="UmuC" evidence="7">
    <location>
        <begin position="7"/>
        <end position="147"/>
    </location>
</feature>
<comment type="subcellular location">
    <subcellularLocation>
        <location evidence="1">Nucleus</location>
    </subcellularLocation>
</comment>
<dbReference type="PANTHER" id="PTHR45873:SF1">
    <property type="entry name" value="DNA POLYMERASE ETA"/>
    <property type="match status" value="1"/>
</dbReference>
<dbReference type="GO" id="GO:0009314">
    <property type="term" value="P:response to radiation"/>
    <property type="evidence" value="ECO:0007669"/>
    <property type="project" value="TreeGrafter"/>
</dbReference>
<dbReference type="InterPro" id="IPR052230">
    <property type="entry name" value="DNA_polymerase_eta"/>
</dbReference>
<dbReference type="InterPro" id="IPR001126">
    <property type="entry name" value="UmuC"/>
</dbReference>
<evidence type="ECO:0000256" key="6">
    <source>
        <dbReference type="ARBA" id="ARBA00023242"/>
    </source>
</evidence>
<dbReference type="InterPro" id="IPR043128">
    <property type="entry name" value="Rev_trsase/Diguanyl_cyclase"/>
</dbReference>
<dbReference type="EMBL" id="NBIV01000001">
    <property type="protein sequence ID" value="PXF49956.1"/>
    <property type="molecule type" value="Genomic_DNA"/>
</dbReference>
<keyword evidence="4" id="KW-0227">DNA damage</keyword>
<evidence type="ECO:0000313" key="9">
    <source>
        <dbReference type="Proteomes" id="UP000247409"/>
    </source>
</evidence>
<dbReference type="Pfam" id="PF00817">
    <property type="entry name" value="IMS"/>
    <property type="match status" value="1"/>
</dbReference>
<dbReference type="GO" id="GO:0005634">
    <property type="term" value="C:nucleus"/>
    <property type="evidence" value="ECO:0007669"/>
    <property type="project" value="UniProtKB-SubCell"/>
</dbReference>
<evidence type="ECO:0000259" key="7">
    <source>
        <dbReference type="PROSITE" id="PS50173"/>
    </source>
</evidence>
<dbReference type="OrthoDB" id="5723at2759"/>
<dbReference type="GO" id="GO:0003887">
    <property type="term" value="F:DNA-directed DNA polymerase activity"/>
    <property type="evidence" value="ECO:0007669"/>
    <property type="project" value="TreeGrafter"/>
</dbReference>
<dbReference type="PANTHER" id="PTHR45873">
    <property type="entry name" value="DNA POLYMERASE ETA"/>
    <property type="match status" value="1"/>
</dbReference>